<evidence type="ECO:0000256" key="1">
    <source>
        <dbReference type="SAM" id="MobiDB-lite"/>
    </source>
</evidence>
<comment type="caution">
    <text evidence="2">The sequence shown here is derived from an EMBL/GenBank/DDBJ whole genome shotgun (WGS) entry which is preliminary data.</text>
</comment>
<evidence type="ECO:0000313" key="2">
    <source>
        <dbReference type="EMBL" id="TLD93813.1"/>
    </source>
</evidence>
<protein>
    <submittedName>
        <fullName evidence="2">Uncharacterized protein</fullName>
    </submittedName>
</protein>
<evidence type="ECO:0000313" key="3">
    <source>
        <dbReference type="Proteomes" id="UP000029921"/>
    </source>
</evidence>
<dbReference type="AlphaFoldDB" id="A0A4U8T375"/>
<keyword evidence="3" id="KW-1185">Reference proteome</keyword>
<reference evidence="2 3" key="1">
    <citation type="journal article" date="2014" name="Genome Announc.">
        <title>Draft genome sequences of eight enterohepatic helicobacter species isolated from both laboratory and wild rodents.</title>
        <authorList>
            <person name="Sheh A."/>
            <person name="Shen Z."/>
            <person name="Fox J.G."/>
        </authorList>
    </citation>
    <scope>NUCLEOTIDE SEQUENCE [LARGE SCALE GENOMIC DNA]</scope>
    <source>
        <strain evidence="2 3">MIT 96-1001</strain>
    </source>
</reference>
<dbReference type="RefSeq" id="WP_034589797.1">
    <property type="nucleotide sequence ID" value="NZ_JRPE02000001.1"/>
</dbReference>
<gene>
    <name evidence="2" type="ORF">LS74_000220</name>
</gene>
<dbReference type="Proteomes" id="UP000029921">
    <property type="component" value="Unassembled WGS sequence"/>
</dbReference>
<feature type="region of interest" description="Disordered" evidence="1">
    <location>
        <begin position="152"/>
        <end position="175"/>
    </location>
</feature>
<sequence length="175" mass="20397">MRESTFKSKYITGKRLNILISKDAYKALEKQKKQINTTRYIEHLLIKADENPESIAQSFDEQNKYLDQITQLINFNKKLYLDINATFSNLNQIAYRLNLANLNDPNELKALADNKEFLLDTKQNLIDTKEEVISLKELLKTFLKTMERAKKNAQPLYPKEQPIEQKGEDNAVSNE</sequence>
<organism evidence="2 3">
    <name type="scientific">Helicobacter magdeburgensis</name>
    <dbReference type="NCBI Taxonomy" id="471858"/>
    <lineage>
        <taxon>Bacteria</taxon>
        <taxon>Pseudomonadati</taxon>
        <taxon>Campylobacterota</taxon>
        <taxon>Epsilonproteobacteria</taxon>
        <taxon>Campylobacterales</taxon>
        <taxon>Helicobacteraceae</taxon>
        <taxon>Helicobacter</taxon>
    </lineage>
</organism>
<dbReference type="EMBL" id="JRPE02000001">
    <property type="protein sequence ID" value="TLD93813.1"/>
    <property type="molecule type" value="Genomic_DNA"/>
</dbReference>
<name>A0A4U8T375_9HELI</name>
<proteinExistence type="predicted"/>
<accession>A0A4U8T375</accession>